<dbReference type="InterPro" id="IPR028059">
    <property type="entry name" value="SWM_rpt"/>
</dbReference>
<accession>A0A6I6EU26</accession>
<dbReference type="InterPro" id="IPR014755">
    <property type="entry name" value="Cu-Rt/internalin_Ig-like"/>
</dbReference>
<feature type="domain" description="SbsA Ig-like" evidence="2">
    <location>
        <begin position="64"/>
        <end position="164"/>
    </location>
</feature>
<sequence length="1022" mass="106114">MDGTDVTKAADKANYTVKVGQTDVAVTGVTYTASTRKAVLTVALDKLEGKVSVNGVESESFDFKAPVVKSITPVSSSVFDITFSEDVNAGLAQLKSNYAMVETGTANSLTSNISKVEVKDKNRVRVTMMSALVKDKSYTVTVSGMQDLSTNKNTMTQSSSLAFTAIKDEVKPTLVSAVATDANKVELKMSEEMTSTSVTATLKKYKADGTLDTAITNSVIRDTKDPSKLLLTVTNAQDYLVNGSKYQVELVGGSDVEGNAIADNQKLDFLGKADDVAPTVASSVFADGKLIITFSEAMNSTELVDAANYAVFETETGITATVSNVEENTAADHTQAILSFSGLQAGKNYSVRLTGGAAALRDASITPNALANNTIVRFTVPTVTTEVKLSSAAQPGSPDGKSVELQFNTSLIKAEAENIANYRIVKADDETKTLAVTKAVYDAATNKVTLTTGAQVDGTANYKVYVSNLTNLSTKDTDTYTTFNGVDKTKAVMTGIETLGLNTIDLVFNEDMAADQQGVSVAVVEKGTANVITPSALTATSGHDNKVRVNFAPGALVAGKTYTVTVTGAKDASVAANASDANTLDFAAAADTTAPTLVNAVSVNAATMELTFNEEIAEAGTLSAANFELKKGDTVVNFAAGTTFTISSDKKKLTVVNGGLTPAAVLENGVAYTIKVVKDNTNFVKDVAGNAVTDAAYAFTGVKDTTKPELVSSVMKDNSDTQVVLTFSEKLNASVNAADFIVTEANTGIRVNVNTAAVGSNDDANKVTLTLAQSTKVGVQYRVYVSNTNSSVKDLAVSPNLLDANKSVALFTGTDKTAPSVTGTVLKDSKTVAISFDEKIDTASVAKTDFVVAGNTVTAAKVSEDQKTITLTLGTAVSTGETSLAISYAQDQAVTDLAGNKAAITITSNTDEAAPTLVSVVKEADGLTLTLTFSEDVAAINLADGSGDNQAARDAVITVNGYTVTDIQATGTDNVVTVTVDADMAANLPTVTLVGGQTAIKDKVAGTPNVYAGNDIEVPTTR</sequence>
<dbReference type="Proteomes" id="UP000422764">
    <property type="component" value="Chromosome"/>
</dbReference>
<dbReference type="AlphaFoldDB" id="A0A6I6EU26"/>
<keyword evidence="1" id="KW-0732">Signal</keyword>
<dbReference type="Gene3D" id="2.60.40.1220">
    <property type="match status" value="8"/>
</dbReference>
<dbReference type="InterPro" id="IPR032812">
    <property type="entry name" value="SbsA_Ig"/>
</dbReference>
<proteinExistence type="predicted"/>
<feature type="domain" description="SbsA Ig-like" evidence="2">
    <location>
        <begin position="591"/>
        <end position="700"/>
    </location>
</feature>
<gene>
    <name evidence="3" type="ORF">GOM49_12765</name>
</gene>
<keyword evidence="4" id="KW-1185">Reference proteome</keyword>
<dbReference type="Pfam" id="PF13753">
    <property type="entry name" value="SWM_repeat"/>
    <property type="match status" value="1"/>
</dbReference>
<name>A0A6I6EU26_9CLOT</name>
<evidence type="ECO:0000313" key="3">
    <source>
        <dbReference type="EMBL" id="QGU95853.1"/>
    </source>
</evidence>
<evidence type="ECO:0000313" key="4">
    <source>
        <dbReference type="Proteomes" id="UP000422764"/>
    </source>
</evidence>
<reference evidence="3 4" key="1">
    <citation type="submission" date="2019-12" db="EMBL/GenBank/DDBJ databases">
        <title>Genome sequenceing of Clostridium bovifaecis.</title>
        <authorList>
            <person name="Yao Y."/>
        </authorList>
    </citation>
    <scope>NUCLEOTIDE SEQUENCE [LARGE SCALE GENOMIC DNA]</scope>
    <source>
        <strain evidence="3 4">BXX</strain>
    </source>
</reference>
<organism evidence="3 4">
    <name type="scientific">Clostridium bovifaecis</name>
    <dbReference type="NCBI Taxonomy" id="2184719"/>
    <lineage>
        <taxon>Bacteria</taxon>
        <taxon>Bacillati</taxon>
        <taxon>Bacillota</taxon>
        <taxon>Clostridia</taxon>
        <taxon>Eubacteriales</taxon>
        <taxon>Clostridiaceae</taxon>
        <taxon>Clostridium</taxon>
    </lineage>
</organism>
<feature type="domain" description="SbsA Ig-like" evidence="2">
    <location>
        <begin position="502"/>
        <end position="586"/>
    </location>
</feature>
<dbReference type="Pfam" id="PF13205">
    <property type="entry name" value="Big_5"/>
    <property type="match status" value="4"/>
</dbReference>
<evidence type="ECO:0000256" key="1">
    <source>
        <dbReference type="ARBA" id="ARBA00022729"/>
    </source>
</evidence>
<evidence type="ECO:0000259" key="2">
    <source>
        <dbReference type="Pfam" id="PF13205"/>
    </source>
</evidence>
<dbReference type="EMBL" id="CP046522">
    <property type="protein sequence ID" value="QGU95853.1"/>
    <property type="molecule type" value="Genomic_DNA"/>
</dbReference>
<feature type="domain" description="SbsA Ig-like" evidence="2">
    <location>
        <begin position="704"/>
        <end position="800"/>
    </location>
</feature>
<protein>
    <recommendedName>
        <fullName evidence="2">SbsA Ig-like domain-containing protein</fullName>
    </recommendedName>
</protein>